<feature type="compositionally biased region" description="Low complexity" evidence="20">
    <location>
        <begin position="317"/>
        <end position="332"/>
    </location>
</feature>
<dbReference type="Pfam" id="PF02809">
    <property type="entry name" value="UIM"/>
    <property type="match status" value="2"/>
</dbReference>
<dbReference type="Gene3D" id="3.10.20.90">
    <property type="entry name" value="Phosphatidylinositol 3-kinase Catalytic Subunit, Chain A, domain 1"/>
    <property type="match status" value="1"/>
</dbReference>
<keyword evidence="5" id="KW-0963">Cytoplasm</keyword>
<dbReference type="Pfam" id="PF02099">
    <property type="entry name" value="Josephin"/>
    <property type="match status" value="1"/>
</dbReference>
<feature type="region of interest" description="Disordered" evidence="20">
    <location>
        <begin position="165"/>
        <end position="196"/>
    </location>
</feature>
<evidence type="ECO:0000256" key="12">
    <source>
        <dbReference type="ARBA" id="ARBA00023163"/>
    </source>
</evidence>
<dbReference type="InterPro" id="IPR006155">
    <property type="entry name" value="Josephin"/>
</dbReference>
<evidence type="ECO:0000259" key="22">
    <source>
        <dbReference type="PROSITE" id="PS50957"/>
    </source>
</evidence>
<feature type="active site" description="Nucleophile" evidence="18">
    <location>
        <position position="12"/>
    </location>
</feature>
<feature type="domain" description="UBX" evidence="21">
    <location>
        <begin position="379"/>
        <end position="456"/>
    </location>
</feature>
<dbReference type="AlphaFoldDB" id="A0A9W6BSV9"/>
<dbReference type="PANTHER" id="PTHR14159">
    <property type="entry name" value="ATAXIN-3-RELATED"/>
    <property type="match status" value="1"/>
</dbReference>
<dbReference type="GO" id="GO:0005737">
    <property type="term" value="C:cytoplasm"/>
    <property type="evidence" value="ECO:0007669"/>
    <property type="project" value="UniProtKB-SubCell"/>
</dbReference>
<dbReference type="Gene3D" id="3.90.70.40">
    <property type="match status" value="1"/>
</dbReference>
<evidence type="ECO:0000256" key="15">
    <source>
        <dbReference type="ARBA" id="ARBA00063584"/>
    </source>
</evidence>
<dbReference type="GO" id="GO:0004843">
    <property type="term" value="F:cysteine-type deubiquitinase activity"/>
    <property type="evidence" value="ECO:0007669"/>
    <property type="project" value="UniProtKB-EC"/>
</dbReference>
<dbReference type="EC" id="3.4.19.12" evidence="4"/>
<evidence type="ECO:0000256" key="8">
    <source>
        <dbReference type="ARBA" id="ARBA00022786"/>
    </source>
</evidence>
<comment type="function">
    <text evidence="14">Acts as a chain editing deubiquitinating enzyme that binds and cleaves 'Lys-48'-linked polyubiquitin chains, with a preference for chains containing four or more ubiquitin molecules thereby modulating protein degradation by the ubiquitin-proteasome pathway. Probably by regulating the IGF-1-insulin-like pathway, regulates lifespan. Regulates germline DNA double-strand-break repair and apoptosis in response to DNA damage by recruiting E4 ubiquitin-protein ligase ufd-2 to DNA repair foci. Interacts with key regulators of transcription and represses transcription. Acts as a histone-binding protein that regulates transcription.</text>
</comment>
<dbReference type="InterPro" id="IPR003903">
    <property type="entry name" value="UIM_dom"/>
</dbReference>
<feature type="domain" description="Josephin" evidence="22">
    <location>
        <begin position="1"/>
        <end position="170"/>
    </location>
</feature>
<feature type="compositionally biased region" description="Low complexity" evidence="20">
    <location>
        <begin position="253"/>
        <end position="282"/>
    </location>
</feature>
<comment type="catalytic activity">
    <reaction evidence="1">
        <text>Thiol-dependent hydrolysis of ester, thioester, amide, peptide and isopeptide bonds formed by the C-terminal Gly of ubiquitin (a 76-residue protein attached to proteins as an intracellular targeting signal).</text>
        <dbReference type="EC" id="3.4.19.12"/>
    </reaction>
</comment>
<dbReference type="PRINTS" id="PR01233">
    <property type="entry name" value="JOSEPHIN"/>
</dbReference>
<dbReference type="GO" id="GO:0005634">
    <property type="term" value="C:nucleus"/>
    <property type="evidence" value="ECO:0007669"/>
    <property type="project" value="UniProtKB-SubCell"/>
</dbReference>
<feature type="compositionally biased region" description="Acidic residues" evidence="20">
    <location>
        <begin position="366"/>
        <end position="380"/>
    </location>
</feature>
<protein>
    <recommendedName>
        <fullName evidence="16">Ataxin-3 homolog</fullName>
        <ecNumber evidence="4">3.4.19.12</ecNumber>
    </recommendedName>
    <alternativeName>
        <fullName evidence="17">Machado-Joseph disease-like protein</fullName>
    </alternativeName>
</protein>
<proteinExistence type="predicted"/>
<dbReference type="PROSITE" id="PS50330">
    <property type="entry name" value="UIM"/>
    <property type="match status" value="1"/>
</dbReference>
<keyword evidence="24" id="KW-1185">Reference proteome</keyword>
<evidence type="ECO:0000256" key="1">
    <source>
        <dbReference type="ARBA" id="ARBA00000707"/>
    </source>
</evidence>
<keyword evidence="10" id="KW-0788">Thiol protease</keyword>
<evidence type="ECO:0000256" key="9">
    <source>
        <dbReference type="ARBA" id="ARBA00022801"/>
    </source>
</evidence>
<comment type="subunit">
    <text evidence="15">Forms a complex composed of deubiquitinating enzyme atx-3, adapter ubxn-5 and cdc-48.1. Forms a complex composed of deubiquitinating enzyme atx-3, E4 ubiquitin-protein ligase ufd-2 and cdc-48.1. Interacts (via RRDR motif) with cdc-48.1 (via N-terminus) and cdc-48.2 (via N-terminus); the interaction with cdc-48.1 is not required for atx-3 enzymatic activity. Interacts (via C-terminus) with ubxn-5. May interact with ned-8.</text>
</comment>
<comment type="subcellular location">
    <subcellularLocation>
        <location evidence="3">Cytoplasm</location>
    </subcellularLocation>
    <subcellularLocation>
        <location evidence="2">Nucleus</location>
    </subcellularLocation>
</comment>
<dbReference type="GO" id="GO:0006508">
    <property type="term" value="P:proteolysis"/>
    <property type="evidence" value="ECO:0007669"/>
    <property type="project" value="UniProtKB-KW"/>
</dbReference>
<evidence type="ECO:0000256" key="6">
    <source>
        <dbReference type="ARBA" id="ARBA00022670"/>
    </source>
</evidence>
<evidence type="ECO:0000256" key="16">
    <source>
        <dbReference type="ARBA" id="ARBA00069055"/>
    </source>
</evidence>
<dbReference type="FunFam" id="1.10.287.10:FF:000018">
    <property type="entry name" value="Ataxin-3 homolog"/>
    <property type="match status" value="1"/>
</dbReference>
<evidence type="ECO:0000256" key="11">
    <source>
        <dbReference type="ARBA" id="ARBA00023015"/>
    </source>
</evidence>
<evidence type="ECO:0000256" key="19">
    <source>
        <dbReference type="PROSITE-ProRule" id="PRU00331"/>
    </source>
</evidence>
<evidence type="ECO:0000256" key="20">
    <source>
        <dbReference type="SAM" id="MobiDB-lite"/>
    </source>
</evidence>
<evidence type="ECO:0000313" key="23">
    <source>
        <dbReference type="EMBL" id="GLC57851.1"/>
    </source>
</evidence>
<evidence type="ECO:0000256" key="5">
    <source>
        <dbReference type="ARBA" id="ARBA00022490"/>
    </source>
</evidence>
<evidence type="ECO:0000259" key="21">
    <source>
        <dbReference type="PROSITE" id="PS50033"/>
    </source>
</evidence>
<dbReference type="SUPFAM" id="SSF54236">
    <property type="entry name" value="Ubiquitin-like"/>
    <property type="match status" value="1"/>
</dbReference>
<dbReference type="InterPro" id="IPR029071">
    <property type="entry name" value="Ubiquitin-like_domsf"/>
</dbReference>
<evidence type="ECO:0000256" key="4">
    <source>
        <dbReference type="ARBA" id="ARBA00012759"/>
    </source>
</evidence>
<feature type="active site" evidence="19">
    <location>
        <position position="12"/>
    </location>
</feature>
<feature type="compositionally biased region" description="Low complexity" evidence="20">
    <location>
        <begin position="341"/>
        <end position="361"/>
    </location>
</feature>
<comment type="caution">
    <text evidence="23">The sequence shown here is derived from an EMBL/GenBank/DDBJ whole genome shotgun (WGS) entry which is preliminary data.</text>
</comment>
<evidence type="ECO:0000256" key="2">
    <source>
        <dbReference type="ARBA" id="ARBA00004123"/>
    </source>
</evidence>
<feature type="active site" description="Proton acceptor" evidence="18">
    <location>
        <position position="108"/>
    </location>
</feature>
<accession>A0A9W6BSV9</accession>
<evidence type="ECO:0000256" key="3">
    <source>
        <dbReference type="ARBA" id="ARBA00004496"/>
    </source>
</evidence>
<dbReference type="InterPro" id="IPR001012">
    <property type="entry name" value="UBX_dom"/>
</dbReference>
<feature type="compositionally biased region" description="Basic and acidic residues" evidence="20">
    <location>
        <begin position="185"/>
        <end position="194"/>
    </location>
</feature>
<keyword evidence="8" id="KW-0833">Ubl conjugation pathway</keyword>
<dbReference type="PROSITE" id="PS50033">
    <property type="entry name" value="UBX"/>
    <property type="match status" value="1"/>
</dbReference>
<dbReference type="CDD" id="cd01767">
    <property type="entry name" value="UBX"/>
    <property type="match status" value="1"/>
</dbReference>
<sequence>MLYHEKQVAALCGVHCLNTLLQGPYFNEIDLAQIAQGLDELERALVGEGGLGEASGNVAMDGMFSIQVLSRALESWGLQVTSLESEEARAYKAAPTTAGAFICNLSEHWFTLRRVAGGDWWNFNSLFPAPQPLSTFYMQAFLDTLRGEGWTIFVVTGTLPAAQPGSLEQLPNHPGRWWSPQEARAATEEAENARKRGRVAQALEGALARAEQQGGLLQLRRRGAPTAAAAAAADNNDEDEDEDADLATAIAASLQSHQVQSQQQQQQQQPRQQQEQHQVWSQQGGGDGMMYGDDPDEYDDDPELAMAIAASLAETPAGAGAEAEAGVAAAPGQAGGPSPPQGSGSQGQAQAQQQTAPGAAEVETKEAEEEALGPEPEAEAEGVIEVAFRLPTGSRCSRRFALTSPSSHLLAFLAPLMGLPPARVALSTAFPKKELECSRDTSLSQLGLTHRTMLVAEPRR</sequence>
<organism evidence="23 24">
    <name type="scientific">Pleodorina starrii</name>
    <dbReference type="NCBI Taxonomy" id="330485"/>
    <lineage>
        <taxon>Eukaryota</taxon>
        <taxon>Viridiplantae</taxon>
        <taxon>Chlorophyta</taxon>
        <taxon>core chlorophytes</taxon>
        <taxon>Chlorophyceae</taxon>
        <taxon>CS clade</taxon>
        <taxon>Chlamydomonadales</taxon>
        <taxon>Volvocaceae</taxon>
        <taxon>Pleodorina</taxon>
    </lineage>
</organism>
<dbReference type="EMBL" id="BRXU01000020">
    <property type="protein sequence ID" value="GLC57851.1"/>
    <property type="molecule type" value="Genomic_DNA"/>
</dbReference>
<dbReference type="SMART" id="SM01246">
    <property type="entry name" value="Josephin"/>
    <property type="match status" value="1"/>
</dbReference>
<evidence type="ECO:0000256" key="14">
    <source>
        <dbReference type="ARBA" id="ARBA00060106"/>
    </source>
</evidence>
<dbReference type="PANTHER" id="PTHR14159:SF0">
    <property type="entry name" value="ATAXIN-3-RELATED"/>
    <property type="match status" value="1"/>
</dbReference>
<evidence type="ECO:0000313" key="24">
    <source>
        <dbReference type="Proteomes" id="UP001165080"/>
    </source>
</evidence>
<dbReference type="GO" id="GO:0016579">
    <property type="term" value="P:protein deubiquitination"/>
    <property type="evidence" value="ECO:0007669"/>
    <property type="project" value="InterPro"/>
</dbReference>
<keyword evidence="6" id="KW-0645">Protease</keyword>
<feature type="region of interest" description="Disordered" evidence="20">
    <location>
        <begin position="317"/>
        <end position="380"/>
    </location>
</feature>
<evidence type="ECO:0000256" key="7">
    <source>
        <dbReference type="ARBA" id="ARBA00022737"/>
    </source>
</evidence>
<name>A0A9W6BSV9_9CHLO</name>
<evidence type="ECO:0000256" key="18">
    <source>
        <dbReference type="PIRSR" id="PIRSR633865-1"/>
    </source>
</evidence>
<dbReference type="InterPro" id="IPR033865">
    <property type="entry name" value="Ataxin-3"/>
</dbReference>
<dbReference type="Pfam" id="PF00789">
    <property type="entry name" value="UBX"/>
    <property type="match status" value="1"/>
</dbReference>
<keyword evidence="11" id="KW-0805">Transcription regulation</keyword>
<keyword evidence="13" id="KW-0539">Nucleus</keyword>
<dbReference type="Proteomes" id="UP001165080">
    <property type="component" value="Unassembled WGS sequence"/>
</dbReference>
<evidence type="ECO:0000256" key="10">
    <source>
        <dbReference type="ARBA" id="ARBA00022807"/>
    </source>
</evidence>
<gene>
    <name evidence="23" type="primary">PLEST011250</name>
    <name evidence="23" type="ORF">PLESTB_001280800</name>
</gene>
<keyword evidence="12" id="KW-0804">Transcription</keyword>
<keyword evidence="9 19" id="KW-0378">Hydrolase</keyword>
<keyword evidence="7" id="KW-0677">Repeat</keyword>
<reference evidence="23 24" key="1">
    <citation type="journal article" date="2023" name="Commun. Biol.">
        <title>Reorganization of the ancestral sex-determining regions during the evolution of trioecy in Pleodorina starrii.</title>
        <authorList>
            <person name="Takahashi K."/>
            <person name="Suzuki S."/>
            <person name="Kawai-Toyooka H."/>
            <person name="Yamamoto K."/>
            <person name="Hamaji T."/>
            <person name="Ootsuki R."/>
            <person name="Yamaguchi H."/>
            <person name="Kawachi M."/>
            <person name="Higashiyama T."/>
            <person name="Nozaki H."/>
        </authorList>
    </citation>
    <scope>NUCLEOTIDE SEQUENCE [LARGE SCALE GENOMIC DNA]</scope>
    <source>
        <strain evidence="23 24">NIES-4479</strain>
    </source>
</reference>
<dbReference type="PROSITE" id="PS50957">
    <property type="entry name" value="JOSEPHIN"/>
    <property type="match status" value="1"/>
</dbReference>
<feature type="region of interest" description="Disordered" evidence="20">
    <location>
        <begin position="253"/>
        <end position="301"/>
    </location>
</feature>
<dbReference type="SMART" id="SM00726">
    <property type="entry name" value="UIM"/>
    <property type="match status" value="2"/>
</dbReference>
<feature type="active site" evidence="18 19">
    <location>
        <position position="124"/>
    </location>
</feature>
<evidence type="ECO:0000256" key="13">
    <source>
        <dbReference type="ARBA" id="ARBA00023242"/>
    </source>
</evidence>
<dbReference type="Gene3D" id="1.10.287.10">
    <property type="entry name" value="S15/NS1, RNA-binding"/>
    <property type="match status" value="1"/>
</dbReference>
<feature type="active site" evidence="19">
    <location>
        <position position="108"/>
    </location>
</feature>
<evidence type="ECO:0000256" key="17">
    <source>
        <dbReference type="ARBA" id="ARBA00082365"/>
    </source>
</evidence>